<dbReference type="EMBL" id="VOQF01000003">
    <property type="protein sequence ID" value="TXC91800.1"/>
    <property type="molecule type" value="Genomic_DNA"/>
</dbReference>
<keyword evidence="3" id="KW-1185">Reference proteome</keyword>
<keyword evidence="1 2" id="KW-0378">Hydrolase</keyword>
<reference evidence="2 3" key="1">
    <citation type="journal article" date="2005" name="Int. J. Syst. Evol. Microbiol.">
        <title>Bacillus litoralis sp. nov., isolated from a tidal flat of the Yellow Sea in Korea.</title>
        <authorList>
            <person name="Yoon J.H."/>
            <person name="Oh T.K."/>
        </authorList>
    </citation>
    <scope>NUCLEOTIDE SEQUENCE [LARGE SCALE GENOMIC DNA]</scope>
    <source>
        <strain evidence="2 3">SW-211</strain>
    </source>
</reference>
<dbReference type="SUPFAM" id="SSF48208">
    <property type="entry name" value="Six-hairpin glycosidases"/>
    <property type="match status" value="1"/>
</dbReference>
<dbReference type="RefSeq" id="WP_146946532.1">
    <property type="nucleotide sequence ID" value="NZ_VOQF01000003.1"/>
</dbReference>
<evidence type="ECO:0000313" key="3">
    <source>
        <dbReference type="Proteomes" id="UP000321363"/>
    </source>
</evidence>
<evidence type="ECO:0000256" key="1">
    <source>
        <dbReference type="ARBA" id="ARBA00022801"/>
    </source>
</evidence>
<dbReference type="PANTHER" id="PTHR33886">
    <property type="entry name" value="UNSATURATED RHAMNOGALACTURONAN HYDROLASE (EUROFUNG)"/>
    <property type="match status" value="1"/>
</dbReference>
<protein>
    <submittedName>
        <fullName evidence="2">Glycoside hydrolase family 105 protein</fullName>
    </submittedName>
</protein>
<gene>
    <name evidence="2" type="ORF">FS935_05285</name>
</gene>
<dbReference type="GO" id="GO:0005975">
    <property type="term" value="P:carbohydrate metabolic process"/>
    <property type="evidence" value="ECO:0007669"/>
    <property type="project" value="InterPro"/>
</dbReference>
<accession>A0A5C6W381</accession>
<sequence>MEKKQYGVQVYEVNPLSSAEIACKTLMSTYKPEELPPANVWHYHQGVFLYGMLKVWEVTKNQEYFQYIKSYFDLLIDKNGNFLFARDELDSIQAGILLFPLYEETQDRRYLIAAKKLRHLFFSINKTREGGFWHKDKYPYQMWLDGLFMAGPFALMYDKHFQESDFIEQVLYQEKLMRKNMKNEDTGLFYHAWDETKTMPWANKETGCSPEFWGRSVGWYGTALIDILDLLPVTHPSRNELITELQQLIKSLVSFQDKQTGLWYQIVNKGNLHDNWLESSCSSLFIYTISRAIEKNYVEEEYLLNINKAYQGLLENMTETTDGKWNLKGICIGTSAGDYDYYVNRPTSKNDLHGVGAFVLASMALEKIMK</sequence>
<organism evidence="2 3">
    <name type="scientific">Metabacillus litoralis</name>
    <dbReference type="NCBI Taxonomy" id="152268"/>
    <lineage>
        <taxon>Bacteria</taxon>
        <taxon>Bacillati</taxon>
        <taxon>Bacillota</taxon>
        <taxon>Bacilli</taxon>
        <taxon>Bacillales</taxon>
        <taxon>Bacillaceae</taxon>
        <taxon>Metabacillus</taxon>
    </lineage>
</organism>
<dbReference type="Proteomes" id="UP000321363">
    <property type="component" value="Unassembled WGS sequence"/>
</dbReference>
<comment type="caution">
    <text evidence="2">The sequence shown here is derived from an EMBL/GenBank/DDBJ whole genome shotgun (WGS) entry which is preliminary data.</text>
</comment>
<dbReference type="InterPro" id="IPR010905">
    <property type="entry name" value="Glyco_hydro_88"/>
</dbReference>
<dbReference type="GO" id="GO:0016787">
    <property type="term" value="F:hydrolase activity"/>
    <property type="evidence" value="ECO:0007669"/>
    <property type="project" value="UniProtKB-KW"/>
</dbReference>
<evidence type="ECO:0000313" key="2">
    <source>
        <dbReference type="EMBL" id="TXC91800.1"/>
    </source>
</evidence>
<dbReference type="OrthoDB" id="6381507at2"/>
<dbReference type="Pfam" id="PF07470">
    <property type="entry name" value="Glyco_hydro_88"/>
    <property type="match status" value="1"/>
</dbReference>
<name>A0A5C6W381_9BACI</name>
<dbReference type="Gene3D" id="1.50.10.10">
    <property type="match status" value="1"/>
</dbReference>
<dbReference type="AlphaFoldDB" id="A0A5C6W381"/>
<dbReference type="InterPro" id="IPR008928">
    <property type="entry name" value="6-hairpin_glycosidase_sf"/>
</dbReference>
<proteinExistence type="predicted"/>
<dbReference type="InterPro" id="IPR052043">
    <property type="entry name" value="PolySaccharide_Degr_Enz"/>
</dbReference>
<dbReference type="InterPro" id="IPR012341">
    <property type="entry name" value="6hp_glycosidase-like_sf"/>
</dbReference>
<dbReference type="PANTHER" id="PTHR33886:SF8">
    <property type="entry name" value="UNSATURATED RHAMNOGALACTURONAN HYDROLASE (EUROFUNG)"/>
    <property type="match status" value="1"/>
</dbReference>